<name>A0A6A5WN52_9PLEO</name>
<evidence type="ECO:0008006" key="3">
    <source>
        <dbReference type="Google" id="ProtNLM"/>
    </source>
</evidence>
<gene>
    <name evidence="1" type="ORF">P154DRAFT_621293</name>
</gene>
<dbReference type="AlphaFoldDB" id="A0A6A5WN52"/>
<organism evidence="1 2">
    <name type="scientific">Amniculicola lignicola CBS 123094</name>
    <dbReference type="NCBI Taxonomy" id="1392246"/>
    <lineage>
        <taxon>Eukaryota</taxon>
        <taxon>Fungi</taxon>
        <taxon>Dikarya</taxon>
        <taxon>Ascomycota</taxon>
        <taxon>Pezizomycotina</taxon>
        <taxon>Dothideomycetes</taxon>
        <taxon>Pleosporomycetidae</taxon>
        <taxon>Pleosporales</taxon>
        <taxon>Amniculicolaceae</taxon>
        <taxon>Amniculicola</taxon>
    </lineage>
</organism>
<evidence type="ECO:0000313" key="2">
    <source>
        <dbReference type="Proteomes" id="UP000799779"/>
    </source>
</evidence>
<accession>A0A6A5WN52</accession>
<dbReference type="Proteomes" id="UP000799779">
    <property type="component" value="Unassembled WGS sequence"/>
</dbReference>
<protein>
    <recommendedName>
        <fullName evidence="3">F-box domain-containing protein</fullName>
    </recommendedName>
</protein>
<dbReference type="OrthoDB" id="3694387at2759"/>
<dbReference type="EMBL" id="ML977599">
    <property type="protein sequence ID" value="KAF1999026.1"/>
    <property type="molecule type" value="Genomic_DNA"/>
</dbReference>
<keyword evidence="2" id="KW-1185">Reference proteome</keyword>
<evidence type="ECO:0000313" key="1">
    <source>
        <dbReference type="EMBL" id="KAF1999026.1"/>
    </source>
</evidence>
<proteinExistence type="predicted"/>
<reference evidence="1" key="1">
    <citation type="journal article" date="2020" name="Stud. Mycol.">
        <title>101 Dothideomycetes genomes: a test case for predicting lifestyles and emergence of pathogens.</title>
        <authorList>
            <person name="Haridas S."/>
            <person name="Albert R."/>
            <person name="Binder M."/>
            <person name="Bloem J."/>
            <person name="Labutti K."/>
            <person name="Salamov A."/>
            <person name="Andreopoulos B."/>
            <person name="Baker S."/>
            <person name="Barry K."/>
            <person name="Bills G."/>
            <person name="Bluhm B."/>
            <person name="Cannon C."/>
            <person name="Castanera R."/>
            <person name="Culley D."/>
            <person name="Daum C."/>
            <person name="Ezra D."/>
            <person name="Gonzalez J."/>
            <person name="Henrissat B."/>
            <person name="Kuo A."/>
            <person name="Liang C."/>
            <person name="Lipzen A."/>
            <person name="Lutzoni F."/>
            <person name="Magnuson J."/>
            <person name="Mondo S."/>
            <person name="Nolan M."/>
            <person name="Ohm R."/>
            <person name="Pangilinan J."/>
            <person name="Park H.-J."/>
            <person name="Ramirez L."/>
            <person name="Alfaro M."/>
            <person name="Sun H."/>
            <person name="Tritt A."/>
            <person name="Yoshinaga Y."/>
            <person name="Zwiers L.-H."/>
            <person name="Turgeon B."/>
            <person name="Goodwin S."/>
            <person name="Spatafora J."/>
            <person name="Crous P."/>
            <person name="Grigoriev I."/>
        </authorList>
    </citation>
    <scope>NUCLEOTIDE SEQUENCE</scope>
    <source>
        <strain evidence="1">CBS 123094</strain>
    </source>
</reference>
<sequence length="364" mass="41470">MKQPLGSIQQNERSPFLVGEIRGGVTTSEEHGNQMGDEPEGVGKAIFPPVKISSLDGIFRFGDLPAELRLDILDMYFAEEGSEIILKNHQPHTQSFRPHERPSFLPALLRTSREFKRDFFPYWLRSVNLVAHDVPDLIWLHRVLSAFRSHDNPKGHLYLRSLSLPHFFSDPGAIYLRKVLELSLLNKCSNLTTLRLGMSTEALTRRVCHHPGMLLRELKGLTEIISTYGFGHIFRLKSLKTLHISCYDNPAIFRHCADTEEPIRLFYALVEWMWEAYCLRLRGGVRVVGSVHGGRFCDEGEEVPFWGEVVDKEAVVGEDAVERILRRHGWLLGKKWEWEGRKMIADSSAGAVERGLDWDGGVGD</sequence>